<keyword evidence="4" id="KW-0812">Transmembrane</keyword>
<evidence type="ECO:0000256" key="8">
    <source>
        <dbReference type="ARBA" id="ARBA00022840"/>
    </source>
</evidence>
<feature type="region of interest" description="Disordered" evidence="12">
    <location>
        <begin position="209"/>
        <end position="275"/>
    </location>
</feature>
<dbReference type="InterPro" id="IPR000719">
    <property type="entry name" value="Prot_kinase_dom"/>
</dbReference>
<dbReference type="PROSITE" id="PS00108">
    <property type="entry name" value="PROTEIN_KINASE_ST"/>
    <property type="match status" value="1"/>
</dbReference>
<name>A0A6I9RVW6_ELAGV</name>
<keyword evidence="2" id="KW-0723">Serine/threonine-protein kinase</keyword>
<proteinExistence type="predicted"/>
<keyword evidence="3" id="KW-0808">Transferase</keyword>
<sequence length="298" mass="33164">MVLCVRAAERGGLDPDVGRKRAELLDWKRRYEVVLGVTQGLLYLHEDAHTPIIHRDIKPANILLDERWAPKIADFGLSRLFPEDLTHINTDLAGTIGDLAPEYVIHGSLSTKSDVFSFGVLVLELISGQTSISFILEAEAARSLPEWAWELYKKDQCLEMLDPALRSSAVPEQVEMCVQIGLLCTELDPKLRPDMRRVVKILSKKPSTLEKPIRPDIPGSRCRRRAYRPQGSDHALGASSSGTINASNSAYNHASTSKAKEATTSTTTTNASTQTPPLYQEQHHIQHYQHFLSVSQGF</sequence>
<evidence type="ECO:0000256" key="9">
    <source>
        <dbReference type="ARBA" id="ARBA00022989"/>
    </source>
</evidence>
<dbReference type="InterPro" id="IPR011009">
    <property type="entry name" value="Kinase-like_dom_sf"/>
</dbReference>
<dbReference type="KEGG" id="egu:105053341"/>
<evidence type="ECO:0000256" key="11">
    <source>
        <dbReference type="ARBA" id="ARBA00023180"/>
    </source>
</evidence>
<dbReference type="SUPFAM" id="SSF56112">
    <property type="entry name" value="Protein kinase-like (PK-like)"/>
    <property type="match status" value="1"/>
</dbReference>
<gene>
    <name evidence="15" type="primary">LOC105053341</name>
</gene>
<keyword evidence="6" id="KW-0547">Nucleotide-binding</keyword>
<dbReference type="InParanoid" id="A0A6I9RVW6"/>
<dbReference type="InterPro" id="IPR052059">
    <property type="entry name" value="CR_Ser/Thr_kinase"/>
</dbReference>
<evidence type="ECO:0000256" key="6">
    <source>
        <dbReference type="ARBA" id="ARBA00022741"/>
    </source>
</evidence>
<keyword evidence="7" id="KW-0418">Kinase</keyword>
<keyword evidence="9" id="KW-1133">Transmembrane helix</keyword>
<dbReference type="SMART" id="SM00220">
    <property type="entry name" value="S_TKc"/>
    <property type="match status" value="1"/>
</dbReference>
<feature type="compositionally biased region" description="Polar residues" evidence="12">
    <location>
        <begin position="238"/>
        <end position="253"/>
    </location>
</feature>
<keyword evidence="11" id="KW-0325">Glycoprotein</keyword>
<dbReference type="PROSITE" id="PS50011">
    <property type="entry name" value="PROTEIN_KINASE_DOM"/>
    <property type="match status" value="1"/>
</dbReference>
<dbReference type="RefSeq" id="XP_010932740.1">
    <property type="nucleotide sequence ID" value="XM_010934438.2"/>
</dbReference>
<protein>
    <submittedName>
        <fullName evidence="15">Cysteine-rich receptor-like protein kinase 32</fullName>
    </submittedName>
</protein>
<evidence type="ECO:0000259" key="13">
    <source>
        <dbReference type="PROSITE" id="PS50011"/>
    </source>
</evidence>
<dbReference type="Pfam" id="PF07714">
    <property type="entry name" value="PK_Tyr_Ser-Thr"/>
    <property type="match status" value="1"/>
</dbReference>
<dbReference type="Gene3D" id="1.10.510.10">
    <property type="entry name" value="Transferase(Phosphotransferase) domain 1"/>
    <property type="match status" value="1"/>
</dbReference>
<evidence type="ECO:0000256" key="10">
    <source>
        <dbReference type="ARBA" id="ARBA00023136"/>
    </source>
</evidence>
<keyword evidence="5" id="KW-0732">Signal</keyword>
<evidence type="ECO:0000256" key="1">
    <source>
        <dbReference type="ARBA" id="ARBA00004479"/>
    </source>
</evidence>
<evidence type="ECO:0000313" key="15">
    <source>
        <dbReference type="RefSeq" id="XP_010932740.1"/>
    </source>
</evidence>
<evidence type="ECO:0000256" key="3">
    <source>
        <dbReference type="ARBA" id="ARBA00022679"/>
    </source>
</evidence>
<keyword evidence="8" id="KW-0067">ATP-binding</keyword>
<evidence type="ECO:0000256" key="2">
    <source>
        <dbReference type="ARBA" id="ARBA00022527"/>
    </source>
</evidence>
<feature type="domain" description="Protein kinase" evidence="13">
    <location>
        <begin position="1"/>
        <end position="208"/>
    </location>
</feature>
<feature type="compositionally biased region" description="Low complexity" evidence="12">
    <location>
        <begin position="254"/>
        <end position="275"/>
    </location>
</feature>
<dbReference type="FunFam" id="1.10.510.10:FF:000590">
    <property type="entry name" value="PR5-like receptor kinase"/>
    <property type="match status" value="1"/>
</dbReference>
<dbReference type="AlphaFoldDB" id="A0A6I9RVW6"/>
<evidence type="ECO:0000256" key="12">
    <source>
        <dbReference type="SAM" id="MobiDB-lite"/>
    </source>
</evidence>
<dbReference type="GO" id="GO:0004674">
    <property type="term" value="F:protein serine/threonine kinase activity"/>
    <property type="evidence" value="ECO:0007669"/>
    <property type="project" value="UniProtKB-KW"/>
</dbReference>
<dbReference type="InterPro" id="IPR001245">
    <property type="entry name" value="Ser-Thr/Tyr_kinase_cat_dom"/>
</dbReference>
<dbReference type="GeneID" id="105053341"/>
<keyword evidence="10" id="KW-0472">Membrane</keyword>
<evidence type="ECO:0000256" key="5">
    <source>
        <dbReference type="ARBA" id="ARBA00022729"/>
    </source>
</evidence>
<comment type="subcellular location">
    <subcellularLocation>
        <location evidence="1">Membrane</location>
        <topology evidence="1">Single-pass type I membrane protein</topology>
    </subcellularLocation>
</comment>
<dbReference type="InterPro" id="IPR008271">
    <property type="entry name" value="Ser/Thr_kinase_AS"/>
</dbReference>
<evidence type="ECO:0000313" key="14">
    <source>
        <dbReference type="Proteomes" id="UP000504607"/>
    </source>
</evidence>
<evidence type="ECO:0000256" key="7">
    <source>
        <dbReference type="ARBA" id="ARBA00022777"/>
    </source>
</evidence>
<organism evidence="14 15">
    <name type="scientific">Elaeis guineensis var. tenera</name>
    <name type="common">Oil palm</name>
    <dbReference type="NCBI Taxonomy" id="51953"/>
    <lineage>
        <taxon>Eukaryota</taxon>
        <taxon>Viridiplantae</taxon>
        <taxon>Streptophyta</taxon>
        <taxon>Embryophyta</taxon>
        <taxon>Tracheophyta</taxon>
        <taxon>Spermatophyta</taxon>
        <taxon>Magnoliopsida</taxon>
        <taxon>Liliopsida</taxon>
        <taxon>Arecaceae</taxon>
        <taxon>Arecoideae</taxon>
        <taxon>Cocoseae</taxon>
        <taxon>Elaeidinae</taxon>
        <taxon>Elaeis</taxon>
    </lineage>
</organism>
<dbReference type="OrthoDB" id="187462at2759"/>
<keyword evidence="14" id="KW-1185">Reference proteome</keyword>
<reference evidence="15" key="1">
    <citation type="submission" date="2025-08" db="UniProtKB">
        <authorList>
            <consortium name="RefSeq"/>
        </authorList>
    </citation>
    <scope>IDENTIFICATION</scope>
</reference>
<evidence type="ECO:0000256" key="4">
    <source>
        <dbReference type="ARBA" id="ARBA00022692"/>
    </source>
</evidence>
<accession>A0A6I9RVW6</accession>
<dbReference type="Proteomes" id="UP000504607">
    <property type="component" value="Chromosome 10"/>
</dbReference>
<dbReference type="GO" id="GO:0005524">
    <property type="term" value="F:ATP binding"/>
    <property type="evidence" value="ECO:0007669"/>
    <property type="project" value="UniProtKB-KW"/>
</dbReference>
<dbReference type="PANTHER" id="PTHR47973">
    <property type="entry name" value="CYSTEINE-RICH RECEPTOR-LIKE PROTEIN KINASE 3"/>
    <property type="match status" value="1"/>
</dbReference>
<dbReference type="GO" id="GO:0016020">
    <property type="term" value="C:membrane"/>
    <property type="evidence" value="ECO:0007669"/>
    <property type="project" value="UniProtKB-SubCell"/>
</dbReference>